<dbReference type="AlphaFoldDB" id="K1TLR2"/>
<gene>
    <name evidence="1" type="ORF">OBE_09055</name>
</gene>
<dbReference type="SUPFAM" id="SSF53850">
    <property type="entry name" value="Periplasmic binding protein-like II"/>
    <property type="match status" value="1"/>
</dbReference>
<dbReference type="Gene3D" id="3.40.190.10">
    <property type="entry name" value="Periplasmic binding protein-like II"/>
    <property type="match status" value="2"/>
</dbReference>
<name>K1TLR2_9ZZZZ</name>
<accession>K1TLR2</accession>
<protein>
    <submittedName>
        <fullName evidence="1">Spermidine/putrescine-binding protein</fullName>
    </submittedName>
</protein>
<sequence>MQFYYPENTNYFIDAMCIPTSCRDQELAECFINFMLSREAAVANAEYIYYASPNRLVYDDPEYIDDMGEDTMAILYPDIGSFRDAYNRSAYRNLDQDTLTYVNSLWETLKIN</sequence>
<comment type="caution">
    <text evidence="1">The sequence shown here is derived from an EMBL/GenBank/DDBJ whole genome shotgun (WGS) entry which is preliminary data.</text>
</comment>
<proteinExistence type="predicted"/>
<dbReference type="EMBL" id="AJWZ01006262">
    <property type="protein sequence ID" value="EKC60281.1"/>
    <property type="molecule type" value="Genomic_DNA"/>
</dbReference>
<evidence type="ECO:0000313" key="1">
    <source>
        <dbReference type="EMBL" id="EKC60281.1"/>
    </source>
</evidence>
<organism evidence="1">
    <name type="scientific">human gut metagenome</name>
    <dbReference type="NCBI Taxonomy" id="408170"/>
    <lineage>
        <taxon>unclassified sequences</taxon>
        <taxon>metagenomes</taxon>
        <taxon>organismal metagenomes</taxon>
    </lineage>
</organism>
<reference evidence="1" key="1">
    <citation type="journal article" date="2013" name="Environ. Microbiol.">
        <title>Microbiota from the distal guts of lean and obese adolescents exhibit partial functional redundancy besides clear differences in community structure.</title>
        <authorList>
            <person name="Ferrer M."/>
            <person name="Ruiz A."/>
            <person name="Lanza F."/>
            <person name="Haange S.B."/>
            <person name="Oberbach A."/>
            <person name="Till H."/>
            <person name="Bargiela R."/>
            <person name="Campoy C."/>
            <person name="Segura M.T."/>
            <person name="Richter M."/>
            <person name="von Bergen M."/>
            <person name="Seifert J."/>
            <person name="Suarez A."/>
        </authorList>
    </citation>
    <scope>NUCLEOTIDE SEQUENCE</scope>
</reference>